<keyword evidence="1" id="KW-0456">Lyase</keyword>
<proteinExistence type="predicted"/>
<dbReference type="AlphaFoldDB" id="A0A3B1CBN0"/>
<evidence type="ECO:0000313" key="1">
    <source>
        <dbReference type="EMBL" id="VAX27886.1"/>
    </source>
</evidence>
<sequence>MRKKRSTLFVVGATLFFIFSTASVLLAEKPRMQKTGFLVLAPDRGFLGNQEIKTLFDEFKKDYSAALALVGSNYNGVESEYSVYITDAIKTLKDEGARDIVVLPLFLSAENPVLKKLMPHLPAYATGARLRWAAPLSESHLTAQVLLDRVSEKSKNPEQEHVVILGMGVMDEAGEAALRTDLEKLAAYVHRYRSFKSIEIGIYYHRRADAALKEKKNKAVDDLVIRSAAKKGQVIAVPFFIGPKFDNRMSMTHWLSNKFKAYDLDFVGREIMPHPNLLRWLKKTANVYLTPASAQVGVVIMPHGATQPYNDVIERVIEPLQNRYRIEMAYGMGDPELIQQAVSRLESEGVRRIVFVRMYSLSGQMKPLTDYILGLTNDPPHAHHTGDAPPAQIRSAVLFSSFGGYEEDPEIAQILHERIGAISRKPADETVILVAHGAGDDEANTRWLARMEGHAARLRRMSEPAFRAIKTATVREDWPEKREAAVMQLKEMIEAGKRDGRVLLISNRLYGSGPYERFLEEVGLKKGTHYEMNAQGFAPHPVITRWLENGIEGALRDFEREALKTAATRVLK</sequence>
<reference evidence="1" key="1">
    <citation type="submission" date="2018-06" db="EMBL/GenBank/DDBJ databases">
        <authorList>
            <person name="Zhirakovskaya E."/>
        </authorList>
    </citation>
    <scope>NUCLEOTIDE SEQUENCE</scope>
</reference>
<accession>A0A3B1CBN0</accession>
<protein>
    <submittedName>
        <fullName evidence="1">Ferrochelatase, protoheme ferro-lyase</fullName>
        <ecNumber evidence="1">4.99.1.1</ecNumber>
    </submittedName>
</protein>
<name>A0A3B1CBN0_9ZZZZ</name>
<dbReference type="EMBL" id="UOGF01000034">
    <property type="protein sequence ID" value="VAX27886.1"/>
    <property type="molecule type" value="Genomic_DNA"/>
</dbReference>
<dbReference type="PANTHER" id="PTHR33542:SF3">
    <property type="entry name" value="SIROHYDROCHLORIN FERROCHELATASE, CHLOROPLASTIC"/>
    <property type="match status" value="1"/>
</dbReference>
<dbReference type="SUPFAM" id="SSF53800">
    <property type="entry name" value="Chelatase"/>
    <property type="match status" value="2"/>
</dbReference>
<dbReference type="GO" id="GO:0016829">
    <property type="term" value="F:lyase activity"/>
    <property type="evidence" value="ECO:0007669"/>
    <property type="project" value="UniProtKB-KW"/>
</dbReference>
<dbReference type="Gene3D" id="3.40.50.1400">
    <property type="match status" value="2"/>
</dbReference>
<dbReference type="PANTHER" id="PTHR33542">
    <property type="entry name" value="SIROHYDROCHLORIN FERROCHELATASE, CHLOROPLASTIC"/>
    <property type="match status" value="1"/>
</dbReference>
<dbReference type="EC" id="4.99.1.1" evidence="1"/>
<dbReference type="InterPro" id="IPR050963">
    <property type="entry name" value="Sirohydro_Cobaltochel/CbiX"/>
</dbReference>
<gene>
    <name evidence="1" type="ORF">MNBD_NITROSPIRAE01-1457</name>
</gene>
<organism evidence="1">
    <name type="scientific">hydrothermal vent metagenome</name>
    <dbReference type="NCBI Taxonomy" id="652676"/>
    <lineage>
        <taxon>unclassified sequences</taxon>
        <taxon>metagenomes</taxon>
        <taxon>ecological metagenomes</taxon>
    </lineage>
</organism>